<dbReference type="GO" id="GO:0005524">
    <property type="term" value="F:ATP binding"/>
    <property type="evidence" value="ECO:0007669"/>
    <property type="project" value="InterPro"/>
</dbReference>
<dbReference type="InterPro" id="IPR045759">
    <property type="entry name" value="Ap4A_phos1/2_N"/>
</dbReference>
<accession>A0A9P4Q7K4</accession>
<feature type="domain" description="Ap4A phosphorylase 1/2 N-terminal" evidence="2">
    <location>
        <begin position="65"/>
        <end position="134"/>
    </location>
</feature>
<dbReference type="InterPro" id="IPR043171">
    <property type="entry name" value="Ap4A_phos1/2-like"/>
</dbReference>
<sequence length="347" mass="37959">MKETPERLLVPSDVLETSLQRFDTLLSDARISYSTTTAIDVSVTPSFQLHFIIAQSLSHKPALHTSGAASSANPFLNPDPSFVITDIGACHRLLVNKFCVYRPHLLIATKDLQPQSDDLDVQDLIACWEVLCQLNRGAASRQEAMERSEGTAANVEAKEFMAIYNCGLASGNSQPHKHMQIFPRPRAEELTLFPDARHVQGAVDQAIQAAAAAEEEEEEEEGEEMPGTANAKSVPFKQFFLPLSSHASCEELTKAHAKLLECTGDTLQAAGVQGKPSYNVVLTKDWMLLIPRRFAGRDGLNANGAGMAGVVWVSRESEVKRWEDFGMEDHLAFMGVPQDSAAPQVQA</sequence>
<dbReference type="GO" id="GO:0009117">
    <property type="term" value="P:nucleotide metabolic process"/>
    <property type="evidence" value="ECO:0007669"/>
    <property type="project" value="InterPro"/>
</dbReference>
<dbReference type="InterPro" id="IPR009163">
    <property type="entry name" value="Ap4A_phos1/2"/>
</dbReference>
<evidence type="ECO:0000313" key="3">
    <source>
        <dbReference type="EMBL" id="KAF2719629.1"/>
    </source>
</evidence>
<dbReference type="PANTHER" id="PTHR38420">
    <property type="entry name" value="AP-4-A PHOSPHORYLASE II"/>
    <property type="match status" value="1"/>
</dbReference>
<dbReference type="InterPro" id="IPR019200">
    <property type="entry name" value="ATP_adenylylTrfase_C"/>
</dbReference>
<feature type="domain" description="Ap4A phosphorylase 1/2 N-terminal" evidence="2">
    <location>
        <begin position="153"/>
        <end position="193"/>
    </location>
</feature>
<evidence type="ECO:0000313" key="4">
    <source>
        <dbReference type="Proteomes" id="UP000799441"/>
    </source>
</evidence>
<protein>
    <recommendedName>
        <fullName evidence="5">HIT-like protein</fullName>
    </recommendedName>
</protein>
<dbReference type="SUPFAM" id="SSF54197">
    <property type="entry name" value="HIT-like"/>
    <property type="match status" value="1"/>
</dbReference>
<dbReference type="Pfam" id="PF19327">
    <property type="entry name" value="Ap4A_phos_N"/>
    <property type="match status" value="2"/>
</dbReference>
<dbReference type="Pfam" id="PF09830">
    <property type="entry name" value="ATP_transf"/>
    <property type="match status" value="1"/>
</dbReference>
<comment type="caution">
    <text evidence="3">The sequence shown here is derived from an EMBL/GenBank/DDBJ whole genome shotgun (WGS) entry which is preliminary data.</text>
</comment>
<dbReference type="OrthoDB" id="10267950at2759"/>
<name>A0A9P4Q7K4_9PEZI</name>
<keyword evidence="4" id="KW-1185">Reference proteome</keyword>
<evidence type="ECO:0008006" key="5">
    <source>
        <dbReference type="Google" id="ProtNLM"/>
    </source>
</evidence>
<dbReference type="GO" id="GO:0003877">
    <property type="term" value="F:ATP:ADP adenylyltransferase activity"/>
    <property type="evidence" value="ECO:0007669"/>
    <property type="project" value="InterPro"/>
</dbReference>
<dbReference type="PANTHER" id="PTHR38420:SF1">
    <property type="entry name" value="PUTATIVE (AFU_ORTHOLOGUE AFUA_5G14690)-RELATED"/>
    <property type="match status" value="1"/>
</dbReference>
<dbReference type="EMBL" id="MU003809">
    <property type="protein sequence ID" value="KAF2719629.1"/>
    <property type="molecule type" value="Genomic_DNA"/>
</dbReference>
<dbReference type="Proteomes" id="UP000799441">
    <property type="component" value="Unassembled WGS sequence"/>
</dbReference>
<dbReference type="InterPro" id="IPR036265">
    <property type="entry name" value="HIT-like_sf"/>
</dbReference>
<evidence type="ECO:0000259" key="2">
    <source>
        <dbReference type="Pfam" id="PF19327"/>
    </source>
</evidence>
<dbReference type="AlphaFoldDB" id="A0A9P4Q7K4"/>
<proteinExistence type="predicted"/>
<gene>
    <name evidence="3" type="ORF">K431DRAFT_286589</name>
</gene>
<dbReference type="Gene3D" id="3.30.428.70">
    <property type="match status" value="1"/>
</dbReference>
<organism evidence="3 4">
    <name type="scientific">Polychaeton citri CBS 116435</name>
    <dbReference type="NCBI Taxonomy" id="1314669"/>
    <lineage>
        <taxon>Eukaryota</taxon>
        <taxon>Fungi</taxon>
        <taxon>Dikarya</taxon>
        <taxon>Ascomycota</taxon>
        <taxon>Pezizomycotina</taxon>
        <taxon>Dothideomycetes</taxon>
        <taxon>Dothideomycetidae</taxon>
        <taxon>Capnodiales</taxon>
        <taxon>Capnodiaceae</taxon>
        <taxon>Polychaeton</taxon>
    </lineage>
</organism>
<evidence type="ECO:0000259" key="1">
    <source>
        <dbReference type="Pfam" id="PF09830"/>
    </source>
</evidence>
<reference evidence="3" key="1">
    <citation type="journal article" date="2020" name="Stud. Mycol.">
        <title>101 Dothideomycetes genomes: a test case for predicting lifestyles and emergence of pathogens.</title>
        <authorList>
            <person name="Haridas S."/>
            <person name="Albert R."/>
            <person name="Binder M."/>
            <person name="Bloem J."/>
            <person name="Labutti K."/>
            <person name="Salamov A."/>
            <person name="Andreopoulos B."/>
            <person name="Baker S."/>
            <person name="Barry K."/>
            <person name="Bills G."/>
            <person name="Bluhm B."/>
            <person name="Cannon C."/>
            <person name="Castanera R."/>
            <person name="Culley D."/>
            <person name="Daum C."/>
            <person name="Ezra D."/>
            <person name="Gonzalez J."/>
            <person name="Henrissat B."/>
            <person name="Kuo A."/>
            <person name="Liang C."/>
            <person name="Lipzen A."/>
            <person name="Lutzoni F."/>
            <person name="Magnuson J."/>
            <person name="Mondo S."/>
            <person name="Nolan M."/>
            <person name="Ohm R."/>
            <person name="Pangilinan J."/>
            <person name="Park H.-J."/>
            <person name="Ramirez L."/>
            <person name="Alfaro M."/>
            <person name="Sun H."/>
            <person name="Tritt A."/>
            <person name="Yoshinaga Y."/>
            <person name="Zwiers L.-H."/>
            <person name="Turgeon B."/>
            <person name="Goodwin S."/>
            <person name="Spatafora J."/>
            <person name="Crous P."/>
            <person name="Grigoriev I."/>
        </authorList>
    </citation>
    <scope>NUCLEOTIDE SEQUENCE</scope>
    <source>
        <strain evidence="3">CBS 116435</strain>
    </source>
</reference>
<feature type="domain" description="ATP adenylyltransferase C-terminal" evidence="1">
    <location>
        <begin position="233"/>
        <end position="337"/>
    </location>
</feature>